<dbReference type="InterPro" id="IPR015915">
    <property type="entry name" value="Kelch-typ_b-propeller"/>
</dbReference>
<sequence>MVSYCVCGASMLTESRVWSSLDTKGKAPPGCHHPLVTLHNNSLFIFGGKTDPNLHELDLESNTWTTVSYEGPSPKSSAPAGCVNDGNLVVLSSYNNGVSFKQFKLPERKAKPKTDQDLIPEKDGTVTAHLHSLVNNQLMSDVTFLGKALSVYVLAFYDFLTLATPLSARVI</sequence>
<accession>A0A9W7DA07</accession>
<keyword evidence="4" id="KW-1185">Reference proteome</keyword>
<gene>
    <name evidence="3" type="ORF">Pfra01_002942000</name>
</gene>
<reference evidence="3" key="1">
    <citation type="submission" date="2023-04" db="EMBL/GenBank/DDBJ databases">
        <title>Phytophthora fragariaefolia NBRC 109709.</title>
        <authorList>
            <person name="Ichikawa N."/>
            <person name="Sato H."/>
            <person name="Tonouchi N."/>
        </authorList>
    </citation>
    <scope>NUCLEOTIDE SEQUENCE</scope>
    <source>
        <strain evidence="3">NBRC 109709</strain>
    </source>
</reference>
<evidence type="ECO:0000256" key="1">
    <source>
        <dbReference type="ARBA" id="ARBA00022441"/>
    </source>
</evidence>
<dbReference type="EMBL" id="BSXT01018881">
    <property type="protein sequence ID" value="GMG15364.1"/>
    <property type="molecule type" value="Genomic_DNA"/>
</dbReference>
<dbReference type="SUPFAM" id="SSF50965">
    <property type="entry name" value="Galactose oxidase, central domain"/>
    <property type="match status" value="1"/>
</dbReference>
<name>A0A9W7DA07_9STRA</name>
<dbReference type="InterPro" id="IPR011043">
    <property type="entry name" value="Gal_Oxase/kelch_b-propeller"/>
</dbReference>
<evidence type="ECO:0000256" key="2">
    <source>
        <dbReference type="ARBA" id="ARBA00022737"/>
    </source>
</evidence>
<dbReference type="PANTHER" id="PTHR46093">
    <property type="entry name" value="ACYL-COA-BINDING DOMAIN-CONTAINING PROTEIN 5"/>
    <property type="match status" value="1"/>
</dbReference>
<protein>
    <submittedName>
        <fullName evidence="3">Unnamed protein product</fullName>
    </submittedName>
</protein>
<dbReference type="Gene3D" id="2.120.10.80">
    <property type="entry name" value="Kelch-type beta propeller"/>
    <property type="match status" value="1"/>
</dbReference>
<dbReference type="OrthoDB" id="10251809at2759"/>
<organism evidence="3 4">
    <name type="scientific">Phytophthora fragariaefolia</name>
    <dbReference type="NCBI Taxonomy" id="1490495"/>
    <lineage>
        <taxon>Eukaryota</taxon>
        <taxon>Sar</taxon>
        <taxon>Stramenopiles</taxon>
        <taxon>Oomycota</taxon>
        <taxon>Peronosporomycetes</taxon>
        <taxon>Peronosporales</taxon>
        <taxon>Peronosporaceae</taxon>
        <taxon>Phytophthora</taxon>
    </lineage>
</organism>
<dbReference type="Proteomes" id="UP001165121">
    <property type="component" value="Unassembled WGS sequence"/>
</dbReference>
<dbReference type="AlphaFoldDB" id="A0A9W7DA07"/>
<dbReference type="PANTHER" id="PTHR46093:SF18">
    <property type="entry name" value="FIBRONECTIN TYPE-III DOMAIN-CONTAINING PROTEIN"/>
    <property type="match status" value="1"/>
</dbReference>
<comment type="caution">
    <text evidence="3">The sequence shown here is derived from an EMBL/GenBank/DDBJ whole genome shotgun (WGS) entry which is preliminary data.</text>
</comment>
<evidence type="ECO:0000313" key="3">
    <source>
        <dbReference type="EMBL" id="GMG15364.1"/>
    </source>
</evidence>
<evidence type="ECO:0000313" key="4">
    <source>
        <dbReference type="Proteomes" id="UP001165121"/>
    </source>
</evidence>
<keyword evidence="1" id="KW-0880">Kelch repeat</keyword>
<keyword evidence="2" id="KW-0677">Repeat</keyword>
<proteinExistence type="predicted"/>